<dbReference type="PANTHER" id="PTHR36933">
    <property type="entry name" value="SLL0788 PROTEIN"/>
    <property type="match status" value="1"/>
</dbReference>
<keyword evidence="1" id="KW-0472">Membrane</keyword>
<evidence type="ECO:0000313" key="3">
    <source>
        <dbReference type="EMBL" id="AYF73847.1"/>
    </source>
</evidence>
<accession>A0A386Z9D5</accession>
<name>A0A386Z9D5_9NOCA</name>
<dbReference type="KEGG" id="nyu:D7D52_08190"/>
<evidence type="ECO:0000259" key="2">
    <source>
        <dbReference type="Pfam" id="PF03713"/>
    </source>
</evidence>
<protein>
    <submittedName>
        <fullName evidence="3">DUF305 domain-containing protein</fullName>
    </submittedName>
</protein>
<reference evidence="3 4" key="1">
    <citation type="submission" date="2018-09" db="EMBL/GenBank/DDBJ databases">
        <title>Nocardia yunnanensis sp. nov., an actinomycete isolated from a soil sample.</title>
        <authorList>
            <person name="Zhang J."/>
        </authorList>
    </citation>
    <scope>NUCLEOTIDE SEQUENCE [LARGE SCALE GENOMIC DNA]</scope>
    <source>
        <strain evidence="3 4">CFHS0054</strain>
    </source>
</reference>
<gene>
    <name evidence="3" type="ORF">D7D52_08190</name>
</gene>
<dbReference type="InterPro" id="IPR012347">
    <property type="entry name" value="Ferritin-like"/>
</dbReference>
<feature type="domain" description="DUF305" evidence="2">
    <location>
        <begin position="91"/>
        <end position="255"/>
    </location>
</feature>
<sequence>MARQPAVGHLQRQRFHGVAARRRRVHPARRSAVRGGFVTGSLRDRLRANESGRRRAGFAVIALLLLTAGFLVRPILVPEDHSAAPVLSAVEIGFAQDMTAHHEQALIMVQRLDSGVDPTVRQLAQQIGDTQRMEIGTMMGWLRLANAAPDSKTPMAWMNSAAAHEHSMAAMPTMTSANGTSMPGMATQAELDALATARGAQAEVLFLQLMLRHHRGGVAMAKAADELITKGPVKEAARGMVTAQSQEAGLMTVMLAQRGAQPLS</sequence>
<proteinExistence type="predicted"/>
<dbReference type="PANTHER" id="PTHR36933:SF1">
    <property type="entry name" value="SLL0788 PROTEIN"/>
    <property type="match status" value="1"/>
</dbReference>
<keyword evidence="4" id="KW-1185">Reference proteome</keyword>
<organism evidence="3 4">
    <name type="scientific">Nocardia yunnanensis</name>
    <dbReference type="NCBI Taxonomy" id="2382165"/>
    <lineage>
        <taxon>Bacteria</taxon>
        <taxon>Bacillati</taxon>
        <taxon>Actinomycetota</taxon>
        <taxon>Actinomycetes</taxon>
        <taxon>Mycobacteriales</taxon>
        <taxon>Nocardiaceae</taxon>
        <taxon>Nocardia</taxon>
    </lineage>
</organism>
<dbReference type="Proteomes" id="UP000267164">
    <property type="component" value="Chromosome"/>
</dbReference>
<evidence type="ECO:0000256" key="1">
    <source>
        <dbReference type="SAM" id="Phobius"/>
    </source>
</evidence>
<feature type="transmembrane region" description="Helical" evidence="1">
    <location>
        <begin position="56"/>
        <end position="76"/>
    </location>
</feature>
<dbReference type="OrthoDB" id="26872at2"/>
<dbReference type="Gene3D" id="1.20.1260.10">
    <property type="match status" value="1"/>
</dbReference>
<evidence type="ECO:0000313" key="4">
    <source>
        <dbReference type="Proteomes" id="UP000267164"/>
    </source>
</evidence>
<keyword evidence="1" id="KW-1133">Transmembrane helix</keyword>
<dbReference type="AlphaFoldDB" id="A0A386Z9D5"/>
<dbReference type="EMBL" id="CP032568">
    <property type="protein sequence ID" value="AYF73847.1"/>
    <property type="molecule type" value="Genomic_DNA"/>
</dbReference>
<dbReference type="InterPro" id="IPR005183">
    <property type="entry name" value="DUF305_CopM-like"/>
</dbReference>
<dbReference type="Pfam" id="PF03713">
    <property type="entry name" value="DUF305"/>
    <property type="match status" value="1"/>
</dbReference>
<keyword evidence="1" id="KW-0812">Transmembrane</keyword>